<dbReference type="GO" id="GO:0046872">
    <property type="term" value="F:metal ion binding"/>
    <property type="evidence" value="ECO:0007669"/>
    <property type="project" value="UniProtKB-KW"/>
</dbReference>
<keyword evidence="6" id="KW-0460">Magnesium</keyword>
<protein>
    <recommendedName>
        <fullName evidence="8">Mab-21-like HhH/H2TH-like domain-containing protein</fullName>
    </recommendedName>
</protein>
<keyword evidence="3" id="KW-0808">Transferase</keyword>
<dbReference type="AlphaFoldDB" id="A0A9D4IQC4"/>
<name>A0A9D4IQC4_DREPO</name>
<dbReference type="PANTHER" id="PTHR10656">
    <property type="entry name" value="CELL FATE DETERMINING PROTEIN MAB21-RELATED"/>
    <property type="match status" value="1"/>
</dbReference>
<organism evidence="9 10">
    <name type="scientific">Dreissena polymorpha</name>
    <name type="common">Zebra mussel</name>
    <name type="synonym">Mytilus polymorpha</name>
    <dbReference type="NCBI Taxonomy" id="45954"/>
    <lineage>
        <taxon>Eukaryota</taxon>
        <taxon>Metazoa</taxon>
        <taxon>Spiralia</taxon>
        <taxon>Lophotrochozoa</taxon>
        <taxon>Mollusca</taxon>
        <taxon>Bivalvia</taxon>
        <taxon>Autobranchia</taxon>
        <taxon>Heteroconchia</taxon>
        <taxon>Euheterodonta</taxon>
        <taxon>Imparidentia</taxon>
        <taxon>Neoheterodontei</taxon>
        <taxon>Myida</taxon>
        <taxon>Dreissenoidea</taxon>
        <taxon>Dreissenidae</taxon>
        <taxon>Dreissena</taxon>
    </lineage>
</organism>
<evidence type="ECO:0000256" key="3">
    <source>
        <dbReference type="ARBA" id="ARBA00022679"/>
    </source>
</evidence>
<dbReference type="SMART" id="SM01265">
    <property type="entry name" value="Mab-21"/>
    <property type="match status" value="1"/>
</dbReference>
<evidence type="ECO:0000256" key="6">
    <source>
        <dbReference type="ARBA" id="ARBA00022842"/>
    </source>
</evidence>
<proteinExistence type="inferred from homology"/>
<comment type="caution">
    <text evidence="9">The sequence shown here is derived from an EMBL/GenBank/DDBJ whole genome shotgun (WGS) entry which is preliminary data.</text>
</comment>
<keyword evidence="5" id="KW-0479">Metal-binding</keyword>
<gene>
    <name evidence="9" type="ORF">DPMN_162204</name>
</gene>
<evidence type="ECO:0000256" key="2">
    <source>
        <dbReference type="ARBA" id="ARBA00008307"/>
    </source>
</evidence>
<dbReference type="InterPro" id="IPR024810">
    <property type="entry name" value="MAB21L/cGLR"/>
</dbReference>
<dbReference type="Pfam" id="PF20266">
    <property type="entry name" value="Mab-21_C"/>
    <property type="match status" value="1"/>
</dbReference>
<keyword evidence="4" id="KW-0548">Nucleotidyltransferase</keyword>
<feature type="repeat" description="TPR" evidence="7">
    <location>
        <begin position="696"/>
        <end position="729"/>
    </location>
</feature>
<keyword evidence="7" id="KW-0802">TPR repeat</keyword>
<dbReference type="PROSITE" id="PS50005">
    <property type="entry name" value="TPR"/>
    <property type="match status" value="1"/>
</dbReference>
<reference evidence="9" key="1">
    <citation type="journal article" date="2019" name="bioRxiv">
        <title>The Genome of the Zebra Mussel, Dreissena polymorpha: A Resource for Invasive Species Research.</title>
        <authorList>
            <person name="McCartney M.A."/>
            <person name="Auch B."/>
            <person name="Kono T."/>
            <person name="Mallez S."/>
            <person name="Zhang Y."/>
            <person name="Obille A."/>
            <person name="Becker A."/>
            <person name="Abrahante J.E."/>
            <person name="Garbe J."/>
            <person name="Badalamenti J.P."/>
            <person name="Herman A."/>
            <person name="Mangelson H."/>
            <person name="Liachko I."/>
            <person name="Sullivan S."/>
            <person name="Sone E.D."/>
            <person name="Koren S."/>
            <person name="Silverstein K.A.T."/>
            <person name="Beckman K.B."/>
            <person name="Gohl D.M."/>
        </authorList>
    </citation>
    <scope>NUCLEOTIDE SEQUENCE</scope>
    <source>
        <strain evidence="9">Duluth1</strain>
        <tissue evidence="9">Whole animal</tissue>
    </source>
</reference>
<comment type="similarity">
    <text evidence="2">Belongs to the mab-21 family.</text>
</comment>
<dbReference type="InterPro" id="IPR019734">
    <property type="entry name" value="TPR_rpt"/>
</dbReference>
<keyword evidence="10" id="KW-1185">Reference proteome</keyword>
<sequence length="752" mass="86457">MTAVKEARARKALESHNGNKRIVTSAALNKALSDIGVNEKTIQLRRTTLLYTEALNTIFLQTQSMDSGAYCFGSQTEGSTTEGMDSDIDSLHFHRFPVIHNIADRQFELEQLFVVMDMSTPPQCCCLQLLLPDYSICLPDDLFPYCLIDAQGRLFLKNNCIKMSLAEFFKKAGIDCIQHGPSLTIGGFIDEVKAVHCAKLHENCQYIFRRPKPGHWPGPELVTQLKDSGVFLVPTAHVENTTNWDPQQRLGTLTVRTFDNSHELYWRLSTNLMERLLMFDITMTQMKVYVIMKIIRKEFCKPLVGDRLSTFHLKTTFLYCVEMSPPCIWEDENLIQCLKYCLTTLRRWLKVRYCPHYTTVNVNLFAGKLQWNEFPVLIDLLKDMILNNVSCLQNVKMDDLGNRISSNSTYSTNGLPFEKLDIVVASKMFKYMIHYSCGFYIHGKDEAVETLKEITEHALYIQKLENIKNTSTGLIRSAVSTTLPFHYSIHAAMKASLCIGNNQSLPQEIFTLCEKSLISDVTSSRLKLASIYFSAQRFEEAAAILKQVDALISNKVIPVSPFVTNNEFSSKMMGRGKDFKDILQKEIALCTIFKRHEINCVPRQLVAEFYRTVTVEDAGCRRNYPRNEWMDLEDAGFRLSFSWMDLAVVDSLPYMHYLQYLIFRNSELIGDKVSALKNLLDHVIFKVSESYQYHIETSLNLIGHCFELEGKLEFAWQSYKESVKFRPQNNAAYWHMFRMIGGLFYGVKMLSW</sequence>
<dbReference type="Proteomes" id="UP000828390">
    <property type="component" value="Unassembled WGS sequence"/>
</dbReference>
<evidence type="ECO:0000259" key="8">
    <source>
        <dbReference type="Pfam" id="PF20266"/>
    </source>
</evidence>
<dbReference type="InterPro" id="IPR046906">
    <property type="entry name" value="Mab-21_HhH/H2TH-like"/>
</dbReference>
<evidence type="ECO:0000313" key="9">
    <source>
        <dbReference type="EMBL" id="KAH3784251.1"/>
    </source>
</evidence>
<comment type="cofactor">
    <cofactor evidence="1">
        <name>Mg(2+)</name>
        <dbReference type="ChEBI" id="CHEBI:18420"/>
    </cofactor>
</comment>
<dbReference type="GO" id="GO:0016779">
    <property type="term" value="F:nucleotidyltransferase activity"/>
    <property type="evidence" value="ECO:0007669"/>
    <property type="project" value="UniProtKB-KW"/>
</dbReference>
<reference evidence="9" key="2">
    <citation type="submission" date="2020-11" db="EMBL/GenBank/DDBJ databases">
        <authorList>
            <person name="McCartney M.A."/>
            <person name="Auch B."/>
            <person name="Kono T."/>
            <person name="Mallez S."/>
            <person name="Becker A."/>
            <person name="Gohl D.M."/>
            <person name="Silverstein K.A.T."/>
            <person name="Koren S."/>
            <person name="Bechman K.B."/>
            <person name="Herman A."/>
            <person name="Abrahante J.E."/>
            <person name="Garbe J."/>
        </authorList>
    </citation>
    <scope>NUCLEOTIDE SEQUENCE</scope>
    <source>
        <strain evidence="9">Duluth1</strain>
        <tissue evidence="9">Whole animal</tissue>
    </source>
</reference>
<evidence type="ECO:0000256" key="5">
    <source>
        <dbReference type="ARBA" id="ARBA00022723"/>
    </source>
</evidence>
<evidence type="ECO:0000256" key="7">
    <source>
        <dbReference type="PROSITE-ProRule" id="PRU00339"/>
    </source>
</evidence>
<dbReference type="Gene3D" id="1.10.1410.40">
    <property type="match status" value="1"/>
</dbReference>
<dbReference type="EMBL" id="JAIWYP010000008">
    <property type="protein sequence ID" value="KAH3784251.1"/>
    <property type="molecule type" value="Genomic_DNA"/>
</dbReference>
<evidence type="ECO:0000256" key="4">
    <source>
        <dbReference type="ARBA" id="ARBA00022695"/>
    </source>
</evidence>
<evidence type="ECO:0000313" key="10">
    <source>
        <dbReference type="Proteomes" id="UP000828390"/>
    </source>
</evidence>
<feature type="domain" description="Mab-21-like HhH/H2TH-like" evidence="8">
    <location>
        <begin position="286"/>
        <end position="367"/>
    </location>
</feature>
<dbReference type="PANTHER" id="PTHR10656:SF42">
    <property type="entry name" value="CYCLIC GMP-AMP SYNTHASE-LIKE PROTEIN-RELATED"/>
    <property type="match status" value="1"/>
</dbReference>
<evidence type="ECO:0000256" key="1">
    <source>
        <dbReference type="ARBA" id="ARBA00001946"/>
    </source>
</evidence>
<accession>A0A9D4IQC4</accession>